<reference evidence="1 2" key="2">
    <citation type="journal article" date="2022" name="Mol. Ecol. Resour.">
        <title>The genomes of chicory, endive, great burdock and yacon provide insights into Asteraceae paleo-polyploidization history and plant inulin production.</title>
        <authorList>
            <person name="Fan W."/>
            <person name="Wang S."/>
            <person name="Wang H."/>
            <person name="Wang A."/>
            <person name="Jiang F."/>
            <person name="Liu H."/>
            <person name="Zhao H."/>
            <person name="Xu D."/>
            <person name="Zhang Y."/>
        </authorList>
    </citation>
    <scope>NUCLEOTIDE SEQUENCE [LARGE SCALE GENOMIC DNA]</scope>
    <source>
        <strain evidence="2">cv. Yunnan</strain>
        <tissue evidence="1">Leaves</tissue>
    </source>
</reference>
<dbReference type="Proteomes" id="UP001056120">
    <property type="component" value="Linkage Group LG01"/>
</dbReference>
<evidence type="ECO:0000313" key="1">
    <source>
        <dbReference type="EMBL" id="KAI3828341.1"/>
    </source>
</evidence>
<organism evidence="1 2">
    <name type="scientific">Smallanthus sonchifolius</name>
    <dbReference type="NCBI Taxonomy" id="185202"/>
    <lineage>
        <taxon>Eukaryota</taxon>
        <taxon>Viridiplantae</taxon>
        <taxon>Streptophyta</taxon>
        <taxon>Embryophyta</taxon>
        <taxon>Tracheophyta</taxon>
        <taxon>Spermatophyta</taxon>
        <taxon>Magnoliopsida</taxon>
        <taxon>eudicotyledons</taxon>
        <taxon>Gunneridae</taxon>
        <taxon>Pentapetalae</taxon>
        <taxon>asterids</taxon>
        <taxon>campanulids</taxon>
        <taxon>Asterales</taxon>
        <taxon>Asteraceae</taxon>
        <taxon>Asteroideae</taxon>
        <taxon>Heliantheae alliance</taxon>
        <taxon>Millerieae</taxon>
        <taxon>Smallanthus</taxon>
    </lineage>
</organism>
<reference evidence="2" key="1">
    <citation type="journal article" date="2022" name="Mol. Ecol. Resour.">
        <title>The genomes of chicory, endive, great burdock and yacon provide insights into Asteraceae palaeo-polyploidization history and plant inulin production.</title>
        <authorList>
            <person name="Fan W."/>
            <person name="Wang S."/>
            <person name="Wang H."/>
            <person name="Wang A."/>
            <person name="Jiang F."/>
            <person name="Liu H."/>
            <person name="Zhao H."/>
            <person name="Xu D."/>
            <person name="Zhang Y."/>
        </authorList>
    </citation>
    <scope>NUCLEOTIDE SEQUENCE [LARGE SCALE GENOMIC DNA]</scope>
    <source>
        <strain evidence="2">cv. Yunnan</strain>
    </source>
</reference>
<proteinExistence type="predicted"/>
<keyword evidence="2" id="KW-1185">Reference proteome</keyword>
<accession>A0ACB9K7Z7</accession>
<dbReference type="EMBL" id="CM042018">
    <property type="protein sequence ID" value="KAI3828341.1"/>
    <property type="molecule type" value="Genomic_DNA"/>
</dbReference>
<gene>
    <name evidence="1" type="ORF">L1987_02441</name>
</gene>
<name>A0ACB9K7Z7_9ASTR</name>
<sequence length="106" mass="11474">MSDSRPKKDGKLGGKLDQLLELEMQEGGKVDRILELVQEVVANQNNTEFGEGHHTDSVEGGEEEEVNTDHVKNDFDEDYAAAYGTPGPSVEVLGSDVGGRLRKSSS</sequence>
<evidence type="ECO:0000313" key="2">
    <source>
        <dbReference type="Proteomes" id="UP001056120"/>
    </source>
</evidence>
<protein>
    <submittedName>
        <fullName evidence="1">Uncharacterized protein</fullName>
    </submittedName>
</protein>
<comment type="caution">
    <text evidence="1">The sequence shown here is derived from an EMBL/GenBank/DDBJ whole genome shotgun (WGS) entry which is preliminary data.</text>
</comment>